<keyword evidence="4" id="KW-0962">Peroxisome biogenesis</keyword>
<name>A0A9Q0HQR7_9POAL</name>
<dbReference type="GO" id="GO:0005524">
    <property type="term" value="F:ATP binding"/>
    <property type="evidence" value="ECO:0007669"/>
    <property type="project" value="UniProtKB-KW"/>
</dbReference>
<dbReference type="SUPFAM" id="SSF52540">
    <property type="entry name" value="P-loop containing nucleoside triphosphate hydrolases"/>
    <property type="match status" value="2"/>
</dbReference>
<dbReference type="GO" id="GO:0005778">
    <property type="term" value="C:peroxisomal membrane"/>
    <property type="evidence" value="ECO:0007669"/>
    <property type="project" value="TreeGrafter"/>
</dbReference>
<dbReference type="InterPro" id="IPR041569">
    <property type="entry name" value="AAA_lid_3"/>
</dbReference>
<evidence type="ECO:0000256" key="3">
    <source>
        <dbReference type="ARBA" id="ARBA00022448"/>
    </source>
</evidence>
<dbReference type="InterPro" id="IPR003959">
    <property type="entry name" value="ATPase_AAA_core"/>
</dbReference>
<evidence type="ECO:0000313" key="14">
    <source>
        <dbReference type="EMBL" id="KAJ1694964.1"/>
    </source>
</evidence>
<reference evidence="14" key="1">
    <citation type="journal article" date="2022" name="Cell">
        <title>Repeat-based holocentromeres influence genome architecture and karyotype evolution.</title>
        <authorList>
            <person name="Hofstatter P.G."/>
            <person name="Thangavel G."/>
            <person name="Lux T."/>
            <person name="Neumann P."/>
            <person name="Vondrak T."/>
            <person name="Novak P."/>
            <person name="Zhang M."/>
            <person name="Costa L."/>
            <person name="Castellani M."/>
            <person name="Scott A."/>
            <person name="Toegelov H."/>
            <person name="Fuchs J."/>
            <person name="Mata-Sucre Y."/>
            <person name="Dias Y."/>
            <person name="Vanzela A.L.L."/>
            <person name="Huettel B."/>
            <person name="Almeida C.C.S."/>
            <person name="Simkova H."/>
            <person name="Souza G."/>
            <person name="Pedrosa-Harand A."/>
            <person name="Macas J."/>
            <person name="Mayer K.F.X."/>
            <person name="Houben A."/>
            <person name="Marques A."/>
        </authorList>
    </citation>
    <scope>NUCLEOTIDE SEQUENCE</scope>
    <source>
        <strain evidence="14">RhyBre1mFocal</strain>
    </source>
</reference>
<evidence type="ECO:0000256" key="6">
    <source>
        <dbReference type="ARBA" id="ARBA00022801"/>
    </source>
</evidence>
<protein>
    <recommendedName>
        <fullName evidence="11">Peroxisomal ATPase PEX1</fullName>
    </recommendedName>
    <alternativeName>
        <fullName evidence="10">Peroxin-1</fullName>
    </alternativeName>
</protein>
<gene>
    <name evidence="14" type="ORF">LUZ63_011662</name>
</gene>
<dbReference type="GO" id="GO:0005829">
    <property type="term" value="C:cytosol"/>
    <property type="evidence" value="ECO:0007669"/>
    <property type="project" value="TreeGrafter"/>
</dbReference>
<dbReference type="EMBL" id="JAMQYH010000003">
    <property type="protein sequence ID" value="KAJ1694964.1"/>
    <property type="molecule type" value="Genomic_DNA"/>
</dbReference>
<feature type="domain" description="AAA+ ATPase" evidence="13">
    <location>
        <begin position="546"/>
        <end position="697"/>
    </location>
</feature>
<dbReference type="Gene3D" id="1.10.8.60">
    <property type="match status" value="2"/>
</dbReference>
<comment type="caution">
    <text evidence="14">The sequence shown here is derived from an EMBL/GenBank/DDBJ whole genome shotgun (WGS) entry which is preliminary data.</text>
</comment>
<dbReference type="CDD" id="cd19526">
    <property type="entry name" value="RecA-like_PEX1_r2"/>
    <property type="match status" value="1"/>
</dbReference>
<keyword evidence="6" id="KW-0378">Hydrolase</keyword>
<comment type="catalytic activity">
    <reaction evidence="12">
        <text>ATP + H2O = ADP + phosphate + H(+)</text>
        <dbReference type="Rhea" id="RHEA:13065"/>
        <dbReference type="ChEBI" id="CHEBI:15377"/>
        <dbReference type="ChEBI" id="CHEBI:15378"/>
        <dbReference type="ChEBI" id="CHEBI:30616"/>
        <dbReference type="ChEBI" id="CHEBI:43474"/>
        <dbReference type="ChEBI" id="CHEBI:456216"/>
    </reaction>
    <physiologicalReaction direction="left-to-right" evidence="12">
        <dbReference type="Rhea" id="RHEA:13066"/>
    </physiologicalReaction>
</comment>
<accession>A0A9Q0HQR7</accession>
<dbReference type="SUPFAM" id="SSF54585">
    <property type="entry name" value="Cdc48 domain 2-like"/>
    <property type="match status" value="1"/>
</dbReference>
<keyword evidence="7" id="KW-0067">ATP-binding</keyword>
<evidence type="ECO:0000256" key="11">
    <source>
        <dbReference type="ARBA" id="ARBA00034532"/>
    </source>
</evidence>
<comment type="subcellular location">
    <subcellularLocation>
        <location evidence="1">Membrane</location>
    </subcellularLocation>
</comment>
<keyword evidence="5" id="KW-0547">Nucleotide-binding</keyword>
<sequence>MEVEVRVVSGVEGCFVSLPLFLIQTLQRGLERENGGSLLPPILGLELKSIAEDGRKWFLAWSHSPSRSSFVEVPQRLAECISLPDKTKVKLKAIPELSKAVSVNIEPATEEDWEILESRPGSAEEVMLTQVGVLYEGMKFPLWLYEHVVVEFIVISCSPNKPLVQLKPGSEIVVAPKTRLKPPSKPSPQIEQTKSKALLRVQADNHKHVHQFNFKGYELRVSLSSCVFIHPETARNVGFGNLEFGTVSANVVRKDGSNNGKGQVSVTKKGLNSNLNSRERNRHIVMRIIYSSSVAKSHLMIPQPMRHFIRADIHAWVYMEKYMFSSKKDSPVLTISPLRFKLARKNKPEENTDFDLHDREKNSTYPNNSNLDLDLIDDFMAPHFKEEGLLKKDEEFLIKSWLVGQIKAITSENDEKDAKTFVFANESLLHFEVLDHKFGNKKMDLMYLLSVQFEGADGVGSNENFETMLETDVTNLENFDSKLWKFELGDPVSLETFGERNLNEGFELDASSLSWMEAAISDVIKRLFVLMSPFCRKLLNKLVSSLPGNVLIHGPPGSGKTTLCRAVAKHMQEHLEILAHVVYINCSKLEENGTKIRQSISDYLSDALIHAPSIVIFDNLDEIISNPSDSAEGRSEASNSFTKYLTELIDEYKEKSGSRCGYGYVAFVATAQNLANLPQTLTSSGRFDCHVQLATPAVPERLGVLRHEVHKRSLQCSDEVLYETASECDGYDAHDLEALVGRAEVAAMARPSLSPQHHKYGNNTLVKDDFSKAMNGFQPVGMRGISKASSDVRNAGWDGVGGLAETRNAIQETIELPSKFPNIFSQSPLRLRSNILLYGPPGCGKTHIVGAAATASNLRFISVKGPELLNKYIGASEQAVRDIFSKAAAAAPCLLFFDEFDSIAPKRGHDNTGVTDRVVNQLLTELDGVETLNGVFVFAATSRPDLLDAALLRPGRFDRLLFCDFPQWRDRLDILSVLSKKLPLSSDVILEDVASVTDGFSGADLQALLSDAQLAAVNKIVDSQESSSSSSGSSPMITDSLLKSVASKARPSISESEKKRLYDIYTQFMDSKKSLSAQMRDAKGKRATLA</sequence>
<feature type="domain" description="AAA+ ATPase" evidence="13">
    <location>
        <begin position="831"/>
        <end position="967"/>
    </location>
</feature>
<keyword evidence="8" id="KW-0653">Protein transport</keyword>
<dbReference type="InterPro" id="IPR003960">
    <property type="entry name" value="ATPase_AAA_CS"/>
</dbReference>
<dbReference type="Gene3D" id="3.10.330.10">
    <property type="match status" value="1"/>
</dbReference>
<evidence type="ECO:0000256" key="12">
    <source>
        <dbReference type="ARBA" id="ARBA00048778"/>
    </source>
</evidence>
<dbReference type="InterPro" id="IPR015342">
    <property type="entry name" value="PEX1-N_C-lobe"/>
</dbReference>
<dbReference type="AlphaFoldDB" id="A0A9Q0HQR7"/>
<evidence type="ECO:0000256" key="9">
    <source>
        <dbReference type="ARBA" id="ARBA00023136"/>
    </source>
</evidence>
<comment type="similarity">
    <text evidence="2">Belongs to the AAA ATPase family.</text>
</comment>
<evidence type="ECO:0000256" key="8">
    <source>
        <dbReference type="ARBA" id="ARBA00022927"/>
    </source>
</evidence>
<keyword evidence="15" id="KW-1185">Reference proteome</keyword>
<organism evidence="14 15">
    <name type="scientific">Rhynchospora breviuscula</name>
    <dbReference type="NCBI Taxonomy" id="2022672"/>
    <lineage>
        <taxon>Eukaryota</taxon>
        <taxon>Viridiplantae</taxon>
        <taxon>Streptophyta</taxon>
        <taxon>Embryophyta</taxon>
        <taxon>Tracheophyta</taxon>
        <taxon>Spermatophyta</taxon>
        <taxon>Magnoliopsida</taxon>
        <taxon>Liliopsida</taxon>
        <taxon>Poales</taxon>
        <taxon>Cyperaceae</taxon>
        <taxon>Cyperoideae</taxon>
        <taxon>Rhynchosporeae</taxon>
        <taxon>Rhynchospora</taxon>
    </lineage>
</organism>
<evidence type="ECO:0000256" key="1">
    <source>
        <dbReference type="ARBA" id="ARBA00004370"/>
    </source>
</evidence>
<dbReference type="OrthoDB" id="2187at2759"/>
<dbReference type="FunFam" id="3.40.50.300:FF:000149">
    <property type="entry name" value="Nuclear valosin-containing protein-like"/>
    <property type="match status" value="1"/>
</dbReference>
<dbReference type="InterPro" id="IPR050168">
    <property type="entry name" value="AAA_ATPase_domain"/>
</dbReference>
<dbReference type="GO" id="GO:0016558">
    <property type="term" value="P:protein import into peroxisome matrix"/>
    <property type="evidence" value="ECO:0007669"/>
    <property type="project" value="TreeGrafter"/>
</dbReference>
<dbReference type="Pfam" id="PF00004">
    <property type="entry name" value="AAA"/>
    <property type="match status" value="2"/>
</dbReference>
<dbReference type="Pfam" id="PF09262">
    <property type="entry name" value="PEX-1N"/>
    <property type="match status" value="1"/>
</dbReference>
<evidence type="ECO:0000256" key="5">
    <source>
        <dbReference type="ARBA" id="ARBA00022741"/>
    </source>
</evidence>
<dbReference type="Pfam" id="PF17862">
    <property type="entry name" value="AAA_lid_3"/>
    <property type="match status" value="1"/>
</dbReference>
<dbReference type="SMART" id="SM00382">
    <property type="entry name" value="AAA"/>
    <property type="match status" value="2"/>
</dbReference>
<evidence type="ECO:0000313" key="15">
    <source>
        <dbReference type="Proteomes" id="UP001151287"/>
    </source>
</evidence>
<dbReference type="InterPro" id="IPR027417">
    <property type="entry name" value="P-loop_NTPase"/>
</dbReference>
<dbReference type="Proteomes" id="UP001151287">
    <property type="component" value="Unassembled WGS sequence"/>
</dbReference>
<keyword evidence="9" id="KW-0472">Membrane</keyword>
<dbReference type="InterPro" id="IPR029067">
    <property type="entry name" value="CDC48_domain_2-like_sf"/>
</dbReference>
<dbReference type="PANTHER" id="PTHR23077">
    <property type="entry name" value="AAA-FAMILY ATPASE"/>
    <property type="match status" value="1"/>
</dbReference>
<dbReference type="InterPro" id="IPR003593">
    <property type="entry name" value="AAA+_ATPase"/>
</dbReference>
<dbReference type="Gene3D" id="3.40.50.300">
    <property type="entry name" value="P-loop containing nucleotide triphosphate hydrolases"/>
    <property type="match status" value="2"/>
</dbReference>
<evidence type="ECO:0000259" key="13">
    <source>
        <dbReference type="SMART" id="SM00382"/>
    </source>
</evidence>
<evidence type="ECO:0000256" key="7">
    <source>
        <dbReference type="ARBA" id="ARBA00022840"/>
    </source>
</evidence>
<dbReference type="PANTHER" id="PTHR23077:SF12">
    <property type="entry name" value="PEROXISOMAL ATPASE PEX1"/>
    <property type="match status" value="1"/>
</dbReference>
<evidence type="ECO:0000256" key="4">
    <source>
        <dbReference type="ARBA" id="ARBA00022593"/>
    </source>
</evidence>
<dbReference type="PROSITE" id="PS00674">
    <property type="entry name" value="AAA"/>
    <property type="match status" value="1"/>
</dbReference>
<dbReference type="GO" id="GO:0016887">
    <property type="term" value="F:ATP hydrolysis activity"/>
    <property type="evidence" value="ECO:0007669"/>
    <property type="project" value="InterPro"/>
</dbReference>
<keyword evidence="3" id="KW-0813">Transport</keyword>
<evidence type="ECO:0000256" key="10">
    <source>
        <dbReference type="ARBA" id="ARBA00032509"/>
    </source>
</evidence>
<evidence type="ECO:0000256" key="2">
    <source>
        <dbReference type="ARBA" id="ARBA00006914"/>
    </source>
</evidence>
<proteinExistence type="inferred from homology"/>